<dbReference type="GO" id="GO:0019878">
    <property type="term" value="P:lysine biosynthetic process via aminoadipic acid"/>
    <property type="evidence" value="ECO:0007669"/>
    <property type="project" value="TreeGrafter"/>
</dbReference>
<name>A0AAD8LGH9_TARER</name>
<comment type="caution">
    <text evidence="3">The sequence shown here is derived from an EMBL/GenBank/DDBJ whole genome shotgun (WGS) entry which is preliminary data.</text>
</comment>
<protein>
    <submittedName>
        <fullName evidence="3">Uncharacterized protein</fullName>
    </submittedName>
</protein>
<dbReference type="InterPro" id="IPR051168">
    <property type="entry name" value="AASS"/>
</dbReference>
<dbReference type="EMBL" id="JAUHHV010000001">
    <property type="protein sequence ID" value="KAK1440878.1"/>
    <property type="molecule type" value="Genomic_DNA"/>
</dbReference>
<dbReference type="PANTHER" id="PTHR11133">
    <property type="entry name" value="SACCHAROPINE DEHYDROGENASE"/>
    <property type="match status" value="1"/>
</dbReference>
<keyword evidence="4" id="KW-1185">Reference proteome</keyword>
<proteinExistence type="predicted"/>
<keyword evidence="1" id="KW-0560">Oxidoreductase</keyword>
<keyword evidence="2" id="KW-0812">Transmembrane</keyword>
<dbReference type="GO" id="GO:0005737">
    <property type="term" value="C:cytoplasm"/>
    <property type="evidence" value="ECO:0007669"/>
    <property type="project" value="TreeGrafter"/>
</dbReference>
<feature type="transmembrane region" description="Helical" evidence="2">
    <location>
        <begin position="23"/>
        <end position="43"/>
    </location>
</feature>
<organism evidence="3 4">
    <name type="scientific">Tagetes erecta</name>
    <name type="common">African marigold</name>
    <dbReference type="NCBI Taxonomy" id="13708"/>
    <lineage>
        <taxon>Eukaryota</taxon>
        <taxon>Viridiplantae</taxon>
        <taxon>Streptophyta</taxon>
        <taxon>Embryophyta</taxon>
        <taxon>Tracheophyta</taxon>
        <taxon>Spermatophyta</taxon>
        <taxon>Magnoliopsida</taxon>
        <taxon>eudicotyledons</taxon>
        <taxon>Gunneridae</taxon>
        <taxon>Pentapetalae</taxon>
        <taxon>asterids</taxon>
        <taxon>campanulids</taxon>
        <taxon>Asterales</taxon>
        <taxon>Asteraceae</taxon>
        <taxon>Asteroideae</taxon>
        <taxon>Heliantheae alliance</taxon>
        <taxon>Tageteae</taxon>
        <taxon>Tagetes</taxon>
    </lineage>
</organism>
<dbReference type="GO" id="GO:0004753">
    <property type="term" value="F:saccharopine dehydrogenase activity"/>
    <property type="evidence" value="ECO:0007669"/>
    <property type="project" value="TreeGrafter"/>
</dbReference>
<dbReference type="SUPFAM" id="SSF55347">
    <property type="entry name" value="Glyceraldehyde-3-phosphate dehydrogenase-like, C-terminal domain"/>
    <property type="match status" value="1"/>
</dbReference>
<dbReference type="Proteomes" id="UP001229421">
    <property type="component" value="Unassembled WGS sequence"/>
</dbReference>
<reference evidence="3" key="1">
    <citation type="journal article" date="2023" name="bioRxiv">
        <title>Improved chromosome-level genome assembly for marigold (Tagetes erecta).</title>
        <authorList>
            <person name="Jiang F."/>
            <person name="Yuan L."/>
            <person name="Wang S."/>
            <person name="Wang H."/>
            <person name="Xu D."/>
            <person name="Wang A."/>
            <person name="Fan W."/>
        </authorList>
    </citation>
    <scope>NUCLEOTIDE SEQUENCE</scope>
    <source>
        <strain evidence="3">WSJ</strain>
        <tissue evidence="3">Leaf</tissue>
    </source>
</reference>
<evidence type="ECO:0000313" key="3">
    <source>
        <dbReference type="EMBL" id="KAK1440878.1"/>
    </source>
</evidence>
<keyword evidence="2" id="KW-0472">Membrane</keyword>
<evidence type="ECO:0000256" key="1">
    <source>
        <dbReference type="ARBA" id="ARBA00023002"/>
    </source>
</evidence>
<sequence>MKRNLTEPDQEDEINLSGHLKSISYLGLCCWLILVFIVTKLFFNLNPAGAIRTGCNPATYRQDGETVHVNGFGEIMASLARMGFFDCEVRPSLTNKDKLTTYRTFLYELLELHSSINTDESVKAEKLITERLLALGICKEDEAAIRTAKTIIHWNSAFTRKKITTTGVLRPIVTDVYEPALDILHAYGFNIILKIG</sequence>
<dbReference type="AlphaFoldDB" id="A0AAD8LGH9"/>
<gene>
    <name evidence="3" type="ORF">QVD17_06711</name>
</gene>
<keyword evidence="2" id="KW-1133">Transmembrane helix</keyword>
<dbReference type="PANTHER" id="PTHR11133:SF22">
    <property type="entry name" value="ALPHA-AMINOADIPIC SEMIALDEHYDE SYNTHASE, MITOCHONDRIAL"/>
    <property type="match status" value="1"/>
</dbReference>
<accession>A0AAD8LGH9</accession>
<evidence type="ECO:0000256" key="2">
    <source>
        <dbReference type="SAM" id="Phobius"/>
    </source>
</evidence>
<evidence type="ECO:0000313" key="4">
    <source>
        <dbReference type="Proteomes" id="UP001229421"/>
    </source>
</evidence>